<feature type="region of interest" description="Disordered" evidence="5">
    <location>
        <begin position="260"/>
        <end position="294"/>
    </location>
</feature>
<dbReference type="InterPro" id="IPR001841">
    <property type="entry name" value="Znf_RING"/>
</dbReference>
<dbReference type="Pfam" id="PF00097">
    <property type="entry name" value="zf-C3HC4"/>
    <property type="match status" value="1"/>
</dbReference>
<evidence type="ECO:0000256" key="2">
    <source>
        <dbReference type="ARBA" id="ARBA00022771"/>
    </source>
</evidence>
<evidence type="ECO:0000313" key="8">
    <source>
        <dbReference type="EMBL" id="PIK56170.1"/>
    </source>
</evidence>
<dbReference type="PROSITE" id="PS50089">
    <property type="entry name" value="ZF_RING_2"/>
    <property type="match status" value="1"/>
</dbReference>
<protein>
    <recommendedName>
        <fullName evidence="7">RING-type domain-containing protein</fullName>
    </recommendedName>
</protein>
<dbReference type="GO" id="GO:0008270">
    <property type="term" value="F:zinc ion binding"/>
    <property type="evidence" value="ECO:0007669"/>
    <property type="project" value="UniProtKB-KW"/>
</dbReference>
<reference evidence="8 9" key="1">
    <citation type="journal article" date="2017" name="PLoS Biol.">
        <title>The sea cucumber genome provides insights into morphological evolution and visceral regeneration.</title>
        <authorList>
            <person name="Zhang X."/>
            <person name="Sun L."/>
            <person name="Yuan J."/>
            <person name="Sun Y."/>
            <person name="Gao Y."/>
            <person name="Zhang L."/>
            <person name="Li S."/>
            <person name="Dai H."/>
            <person name="Hamel J.F."/>
            <person name="Liu C."/>
            <person name="Yu Y."/>
            <person name="Liu S."/>
            <person name="Lin W."/>
            <person name="Guo K."/>
            <person name="Jin S."/>
            <person name="Xu P."/>
            <person name="Storey K.B."/>
            <person name="Huan P."/>
            <person name="Zhang T."/>
            <person name="Zhou Y."/>
            <person name="Zhang J."/>
            <person name="Lin C."/>
            <person name="Li X."/>
            <person name="Xing L."/>
            <person name="Huo D."/>
            <person name="Sun M."/>
            <person name="Wang L."/>
            <person name="Mercier A."/>
            <person name="Li F."/>
            <person name="Yang H."/>
            <person name="Xiang J."/>
        </authorList>
    </citation>
    <scope>NUCLEOTIDE SEQUENCE [LARGE SCALE GENOMIC DNA]</scope>
    <source>
        <strain evidence="8">Shaxun</strain>
        <tissue evidence="8">Muscle</tissue>
    </source>
</reference>
<proteinExistence type="predicted"/>
<gene>
    <name evidence="8" type="ORF">BSL78_06908</name>
</gene>
<dbReference type="AlphaFoldDB" id="A0A2G8L7P8"/>
<keyword evidence="6" id="KW-1133">Transmembrane helix</keyword>
<evidence type="ECO:0000259" key="7">
    <source>
        <dbReference type="PROSITE" id="PS50089"/>
    </source>
</evidence>
<keyword evidence="3" id="KW-0862">Zinc</keyword>
<dbReference type="InterPro" id="IPR018957">
    <property type="entry name" value="Znf_C3HC4_RING-type"/>
</dbReference>
<dbReference type="Proteomes" id="UP000230750">
    <property type="component" value="Unassembled WGS sequence"/>
</dbReference>
<organism evidence="8 9">
    <name type="scientific">Stichopus japonicus</name>
    <name type="common">Sea cucumber</name>
    <dbReference type="NCBI Taxonomy" id="307972"/>
    <lineage>
        <taxon>Eukaryota</taxon>
        <taxon>Metazoa</taxon>
        <taxon>Echinodermata</taxon>
        <taxon>Eleutherozoa</taxon>
        <taxon>Echinozoa</taxon>
        <taxon>Holothuroidea</taxon>
        <taxon>Aspidochirotacea</taxon>
        <taxon>Aspidochirotida</taxon>
        <taxon>Stichopodidae</taxon>
        <taxon>Apostichopus</taxon>
    </lineage>
</organism>
<evidence type="ECO:0000256" key="6">
    <source>
        <dbReference type="SAM" id="Phobius"/>
    </source>
</evidence>
<keyword evidence="2 4" id="KW-0863">Zinc-finger</keyword>
<keyword evidence="6" id="KW-0472">Membrane</keyword>
<keyword evidence="1" id="KW-0479">Metal-binding</keyword>
<feature type="domain" description="RING-type" evidence="7">
    <location>
        <begin position="31"/>
        <end position="81"/>
    </location>
</feature>
<dbReference type="InterPro" id="IPR013083">
    <property type="entry name" value="Znf_RING/FYVE/PHD"/>
</dbReference>
<feature type="transmembrane region" description="Helical" evidence="6">
    <location>
        <begin position="329"/>
        <end position="350"/>
    </location>
</feature>
<dbReference type="PROSITE" id="PS00518">
    <property type="entry name" value="ZF_RING_1"/>
    <property type="match status" value="1"/>
</dbReference>
<sequence>MCDLGESHHSIELDGKQCDSQRTDEEERVDCRICTRPIPLNPTTLGCGHTFCRICVEGLVIDGETMPLGRFTADLFCPVCSRGDAVRWIIDGSCSNAAGEEYSLATVKYEVCRKRLMQKYRQHIHNHLRYWREISDQLNYDQDQFNCNADDSNEEYRRLCAERKGLSDDVRGINHVTGRFMECIVLQGQNSLSDPRIDINCKLGNVDIAKDKSGTLTSASSNYPQLHEAHASGNLKFGNTSDSNFEQDESRRTVMDYKDENGHQQRVGLPHNQSDRGKKAHHPGTSHTSIQIDKLEKKRRAQTNTYTDQNFREDSETTLMCRGMDEWCAHLSLVGFIVLISIVIVLTTILRNRPVVTN</sequence>
<dbReference type="InterPro" id="IPR017907">
    <property type="entry name" value="Znf_RING_CS"/>
</dbReference>
<evidence type="ECO:0000256" key="3">
    <source>
        <dbReference type="ARBA" id="ARBA00022833"/>
    </source>
</evidence>
<keyword evidence="9" id="KW-1185">Reference proteome</keyword>
<evidence type="ECO:0000313" key="9">
    <source>
        <dbReference type="Proteomes" id="UP000230750"/>
    </source>
</evidence>
<evidence type="ECO:0000256" key="4">
    <source>
        <dbReference type="PROSITE-ProRule" id="PRU00175"/>
    </source>
</evidence>
<dbReference type="OrthoDB" id="6105938at2759"/>
<evidence type="ECO:0000256" key="1">
    <source>
        <dbReference type="ARBA" id="ARBA00022723"/>
    </source>
</evidence>
<dbReference type="SUPFAM" id="SSF57850">
    <property type="entry name" value="RING/U-box"/>
    <property type="match status" value="1"/>
</dbReference>
<accession>A0A2G8L7P8</accession>
<comment type="caution">
    <text evidence="8">The sequence shown here is derived from an EMBL/GenBank/DDBJ whole genome shotgun (WGS) entry which is preliminary data.</text>
</comment>
<keyword evidence="6" id="KW-0812">Transmembrane</keyword>
<dbReference type="EMBL" id="MRZV01000185">
    <property type="protein sequence ID" value="PIK56170.1"/>
    <property type="molecule type" value="Genomic_DNA"/>
</dbReference>
<evidence type="ECO:0000256" key="5">
    <source>
        <dbReference type="SAM" id="MobiDB-lite"/>
    </source>
</evidence>
<dbReference type="SMART" id="SM00184">
    <property type="entry name" value="RING"/>
    <property type="match status" value="1"/>
</dbReference>
<dbReference type="Gene3D" id="3.30.40.10">
    <property type="entry name" value="Zinc/RING finger domain, C3HC4 (zinc finger)"/>
    <property type="match status" value="1"/>
</dbReference>
<name>A0A2G8L7P8_STIJA</name>